<name>A0AAJ7RRE3_CEPCN</name>
<keyword evidence="8" id="KW-0949">S-adenosyl-L-methionine</keyword>
<evidence type="ECO:0000256" key="6">
    <source>
        <dbReference type="ARBA" id="ARBA00022603"/>
    </source>
</evidence>
<feature type="region of interest" description="Disordered" evidence="16">
    <location>
        <begin position="685"/>
        <end position="705"/>
    </location>
</feature>
<protein>
    <recommendedName>
        <fullName evidence="15">Histone-lysine N-methyltransferase Suv4-20</fullName>
        <ecNumber evidence="3">2.1.1.362</ecNumber>
    </recommendedName>
</protein>
<accession>A0AAJ7RRE3</accession>
<dbReference type="FunFam" id="1.10.10.1700:FF:000001">
    <property type="entry name" value="Histone-lysine N-methyltransferase"/>
    <property type="match status" value="1"/>
</dbReference>
<evidence type="ECO:0000256" key="11">
    <source>
        <dbReference type="ARBA" id="ARBA00023163"/>
    </source>
</evidence>
<evidence type="ECO:0000256" key="4">
    <source>
        <dbReference type="ARBA" id="ARBA00022454"/>
    </source>
</evidence>
<proteinExistence type="predicted"/>
<feature type="compositionally biased region" description="Low complexity" evidence="16">
    <location>
        <begin position="423"/>
        <end position="432"/>
    </location>
</feature>
<organism evidence="18 20">
    <name type="scientific">Cephus cinctus</name>
    <name type="common">Wheat stem sawfly</name>
    <dbReference type="NCBI Taxonomy" id="211228"/>
    <lineage>
        <taxon>Eukaryota</taxon>
        <taxon>Metazoa</taxon>
        <taxon>Ecdysozoa</taxon>
        <taxon>Arthropoda</taxon>
        <taxon>Hexapoda</taxon>
        <taxon>Insecta</taxon>
        <taxon>Pterygota</taxon>
        <taxon>Neoptera</taxon>
        <taxon>Endopterygota</taxon>
        <taxon>Hymenoptera</taxon>
        <taxon>Cephoidea</taxon>
        <taxon>Cephidae</taxon>
        <taxon>Cephus</taxon>
    </lineage>
</organism>
<dbReference type="PANTHER" id="PTHR12977">
    <property type="entry name" value="SUPPRESSOR OF VARIEGATION 4-20-RELATED"/>
    <property type="match status" value="1"/>
</dbReference>
<feature type="compositionally biased region" description="Basic and acidic residues" evidence="16">
    <location>
        <begin position="442"/>
        <end position="458"/>
    </location>
</feature>
<dbReference type="GO" id="GO:0005694">
    <property type="term" value="C:chromosome"/>
    <property type="evidence" value="ECO:0007669"/>
    <property type="project" value="UniProtKB-SubCell"/>
</dbReference>
<evidence type="ECO:0000313" key="18">
    <source>
        <dbReference type="Proteomes" id="UP000694920"/>
    </source>
</evidence>
<comment type="catalytic activity">
    <reaction evidence="14">
        <text>N(6),N(6)-dimethyl-L-lysyl(20)-[histone H4] + S-adenosyl-L-methionine = N(6),N(6),N(6)-trimethyl-L-lysyl(20)-[histone H4] + S-adenosyl-L-homocysteine + H(+)</text>
        <dbReference type="Rhea" id="RHEA:61992"/>
        <dbReference type="Rhea" id="RHEA-COMP:15556"/>
        <dbReference type="Rhea" id="RHEA-COMP:15998"/>
        <dbReference type="ChEBI" id="CHEBI:15378"/>
        <dbReference type="ChEBI" id="CHEBI:57856"/>
        <dbReference type="ChEBI" id="CHEBI:59789"/>
        <dbReference type="ChEBI" id="CHEBI:61961"/>
        <dbReference type="ChEBI" id="CHEBI:61976"/>
    </reaction>
</comment>
<dbReference type="Gene3D" id="1.10.10.1700">
    <property type="entry name" value="Histone-lysine N-methyltransferase"/>
    <property type="match status" value="1"/>
</dbReference>
<evidence type="ECO:0000313" key="20">
    <source>
        <dbReference type="RefSeq" id="XP_024945658.1"/>
    </source>
</evidence>
<evidence type="ECO:0000256" key="5">
    <source>
        <dbReference type="ARBA" id="ARBA00022491"/>
    </source>
</evidence>
<reference evidence="19 20" key="1">
    <citation type="submission" date="2025-04" db="UniProtKB">
        <authorList>
            <consortium name="RefSeq"/>
        </authorList>
    </citation>
    <scope>IDENTIFICATION</scope>
</reference>
<dbReference type="SMART" id="SM00317">
    <property type="entry name" value="SET"/>
    <property type="match status" value="1"/>
</dbReference>
<feature type="compositionally biased region" description="Basic and acidic residues" evidence="16">
    <location>
        <begin position="1020"/>
        <end position="1032"/>
    </location>
</feature>
<dbReference type="GO" id="GO:0032259">
    <property type="term" value="P:methylation"/>
    <property type="evidence" value="ECO:0007669"/>
    <property type="project" value="UniProtKB-KW"/>
</dbReference>
<keyword evidence="10" id="KW-0805">Transcription regulation</keyword>
<evidence type="ECO:0000256" key="3">
    <source>
        <dbReference type="ARBA" id="ARBA00012188"/>
    </source>
</evidence>
<feature type="compositionally biased region" description="Basic residues" evidence="16">
    <location>
        <begin position="1159"/>
        <end position="1175"/>
    </location>
</feature>
<dbReference type="Proteomes" id="UP000694920">
    <property type="component" value="Unplaced"/>
</dbReference>
<feature type="compositionally biased region" description="Basic and acidic residues" evidence="16">
    <location>
        <begin position="696"/>
        <end position="705"/>
    </location>
</feature>
<comment type="subcellular location">
    <subcellularLocation>
        <location evidence="2">Chromosome</location>
    </subcellularLocation>
    <subcellularLocation>
        <location evidence="1">Nucleus</location>
    </subcellularLocation>
</comment>
<feature type="domain" description="SET" evidence="17">
    <location>
        <begin position="152"/>
        <end position="263"/>
    </location>
</feature>
<keyword evidence="7" id="KW-0808">Transferase</keyword>
<dbReference type="CTD" id="31015"/>
<evidence type="ECO:0000256" key="12">
    <source>
        <dbReference type="ARBA" id="ARBA00023242"/>
    </source>
</evidence>
<evidence type="ECO:0000256" key="9">
    <source>
        <dbReference type="ARBA" id="ARBA00022853"/>
    </source>
</evidence>
<dbReference type="Pfam" id="PF00856">
    <property type="entry name" value="SET"/>
    <property type="match status" value="1"/>
</dbReference>
<dbReference type="RefSeq" id="XP_024945658.1">
    <property type="nucleotide sequence ID" value="XM_025089890.1"/>
</dbReference>
<dbReference type="AlphaFoldDB" id="A0AAJ7RRE3"/>
<feature type="region of interest" description="Disordered" evidence="16">
    <location>
        <begin position="826"/>
        <end position="1092"/>
    </location>
</feature>
<feature type="region of interest" description="Disordered" evidence="16">
    <location>
        <begin position="1151"/>
        <end position="1188"/>
    </location>
</feature>
<dbReference type="InterPro" id="IPR046341">
    <property type="entry name" value="SET_dom_sf"/>
</dbReference>
<feature type="compositionally biased region" description="Polar residues" evidence="16">
    <location>
        <begin position="389"/>
        <end position="422"/>
    </location>
</feature>
<dbReference type="GeneID" id="107272637"/>
<dbReference type="RefSeq" id="XP_015605459.1">
    <property type="nucleotide sequence ID" value="XM_015749973.2"/>
</dbReference>
<feature type="compositionally biased region" description="Basic and acidic residues" evidence="16">
    <location>
        <begin position="895"/>
        <end position="904"/>
    </location>
</feature>
<gene>
    <name evidence="19 20" type="primary">LOC107272637</name>
</gene>
<dbReference type="PANTHER" id="PTHR12977:SF4">
    <property type="entry name" value="HISTONE-LYSINE N-METHYLTRANSFERASE KMT5B"/>
    <property type="match status" value="1"/>
</dbReference>
<keyword evidence="5" id="KW-0678">Repressor</keyword>
<evidence type="ECO:0000256" key="8">
    <source>
        <dbReference type="ARBA" id="ARBA00022691"/>
    </source>
</evidence>
<feature type="compositionally biased region" description="Polar residues" evidence="16">
    <location>
        <begin position="634"/>
        <end position="648"/>
    </location>
</feature>
<dbReference type="PROSITE" id="PS50280">
    <property type="entry name" value="SET"/>
    <property type="match status" value="1"/>
</dbReference>
<feature type="region of interest" description="Disordered" evidence="16">
    <location>
        <begin position="389"/>
        <end position="502"/>
    </location>
</feature>
<dbReference type="InterPro" id="IPR044426">
    <property type="entry name" value="Suv4-20_SET"/>
</dbReference>
<dbReference type="GO" id="GO:0005634">
    <property type="term" value="C:nucleus"/>
    <property type="evidence" value="ECO:0007669"/>
    <property type="project" value="UniProtKB-SubCell"/>
</dbReference>
<keyword evidence="9" id="KW-0156">Chromatin regulator</keyword>
<feature type="compositionally biased region" description="Basic residues" evidence="16">
    <location>
        <begin position="905"/>
        <end position="919"/>
    </location>
</feature>
<sequence length="1205" mass="136664">MLESKGRIMVVDCLSIQGSAAAARKQERRLGGSVGTKMQPNMVGGGGGMTPKELSDNDDLATSLVLDPYLGFTTHKMNIRYRPLKANKDELRKIITEFIQTQNYEKAYKKLMGGDWGARLPHTKSKQQQINLEKHIYRYLRVFDKDSGFAIEPCYRYSLEGQKGAKICATRKWLKHDKISCLVGCIAELSEKEEAALLHPGKNDFSVMFSCRKNCAQLWLGPAAYINHDCRANCKFVATGRDTACVKVLRDIEAGEEITCFYGEDFFGDGNCYCECETCERRGMGAFANQKPGEELSSGRYKERYRLRETDNRINRTKHRQQPLNGAKQQTDGTLTEKNAFLVGNAAVAPQSLSMKELRRKGLTKYDAELLIAQGCRFSDIAQQQPAIVNNSETSQTRPHVSSVSTTRNLRNKQQQHPAKTENNNNNSLKNNQSLRASRLQKRTETKRNRATEDDRSSRSNSSTTNNREEVEIGHRKEDSDRVATGESEGFSGSPKEECQDDLDKDAFSDNCRLDISHGNGTNNFTDLDHRLCTSFEKECPEKISRCQTAENLMTMETEETSVEDQFLQQHTIHVQTNKKDPLKNSTFGRAHLSNTNACGTNRSNPVSHVTEHHSKFDSHVALLKLESGLRESMNSSKTSLRTNCASKNDQEDRDNANMPVELAMSGDSVGGYTESHKVLSISKENSSTAYRNGQRRVDNDHRSSSIKDKDVEEYSFNGLDLDETDITLHAVNERNGQFHGLNISKNIPQESKQSLPKEFHRKCEKSTDATDFSDNDEFNRINAATVECLRGKNHEFDLRSGDVKKERSNEIQSENTILPRKEVQVMSLKDRDESRSHKYDNPDAHSPNLDFDETLSKKENQDEDSLEQSENSDETGNVKSDKNRHFILKRSSQRRNETSDKSLRSRRNHKRLRQRSLKSRSEKDDVEGQENIKDGTSVSSSSSRGRGKAKANGRLTRSQRRDRETTVAAPVVGVADDDSGIQGDIYEFSEKESNLEDLSTTTIRRSKHEDRQCSQVTSRLEDNRYNEESRKTQPPVLLPQEPWPPNEKRQIQSVDSDGSCLSRDNFAEINASRTRLEDSGNSKKAPPLPDCQWRANPTDCRVCPATPERTGGRLKLTLRMKRSPVLDDVIESGTSLSEDSYEPEYEVLRVEGVDDARRRKKHKTRDRERRHKKRELNLDPPPPPMKRLRLIFGNETHTIDLPHS</sequence>
<feature type="compositionally biased region" description="Basic and acidic residues" evidence="16">
    <location>
        <begin position="801"/>
        <end position="810"/>
    </location>
</feature>
<keyword evidence="18" id="KW-1185">Reference proteome</keyword>
<feature type="compositionally biased region" description="Basic and acidic residues" evidence="16">
    <location>
        <begin position="467"/>
        <end position="484"/>
    </location>
</feature>
<dbReference type="EC" id="2.1.1.362" evidence="3"/>
<evidence type="ECO:0000256" key="2">
    <source>
        <dbReference type="ARBA" id="ARBA00004286"/>
    </source>
</evidence>
<keyword evidence="11" id="KW-0804">Transcription</keyword>
<dbReference type="SUPFAM" id="SSF82199">
    <property type="entry name" value="SET domain"/>
    <property type="match status" value="1"/>
</dbReference>
<dbReference type="PROSITE" id="PS51570">
    <property type="entry name" value="SAM_MT43_SUVAR420_2"/>
    <property type="match status" value="1"/>
</dbReference>
<dbReference type="CDD" id="cd19186">
    <property type="entry name" value="SET_Suv4-20"/>
    <property type="match status" value="1"/>
</dbReference>
<dbReference type="InterPro" id="IPR041938">
    <property type="entry name" value="Hist-Lys_N-MTase_N"/>
</dbReference>
<feature type="compositionally biased region" description="Acidic residues" evidence="16">
    <location>
        <begin position="862"/>
        <end position="874"/>
    </location>
</feature>
<evidence type="ECO:0000256" key="13">
    <source>
        <dbReference type="ARBA" id="ARBA00051837"/>
    </source>
</evidence>
<evidence type="ECO:0000256" key="16">
    <source>
        <dbReference type="SAM" id="MobiDB-lite"/>
    </source>
</evidence>
<evidence type="ECO:0000313" key="19">
    <source>
        <dbReference type="RefSeq" id="XP_015605459.1"/>
    </source>
</evidence>
<dbReference type="FunFam" id="2.170.270.10:FF:000006">
    <property type="entry name" value="Histone-lysine N-methyltransferase"/>
    <property type="match status" value="1"/>
</dbReference>
<evidence type="ECO:0000256" key="14">
    <source>
        <dbReference type="ARBA" id="ARBA00052814"/>
    </source>
</evidence>
<dbReference type="InterPro" id="IPR039977">
    <property type="entry name" value="Suv4-20/Set9"/>
</dbReference>
<dbReference type="Gene3D" id="2.170.270.10">
    <property type="entry name" value="SET domain"/>
    <property type="match status" value="1"/>
</dbReference>
<evidence type="ECO:0000259" key="17">
    <source>
        <dbReference type="PROSITE" id="PS50280"/>
    </source>
</evidence>
<feature type="region of interest" description="Disordered" evidence="16">
    <location>
        <begin position="801"/>
        <end position="820"/>
    </location>
</feature>
<dbReference type="InterPro" id="IPR001214">
    <property type="entry name" value="SET_dom"/>
</dbReference>
<dbReference type="KEGG" id="ccin:107272637"/>
<keyword evidence="6" id="KW-0489">Methyltransferase</keyword>
<comment type="catalytic activity">
    <reaction evidence="13">
        <text>N(6)-methyl-L-lysyl(20)-[histone H4] + S-adenosyl-L-methionine = N(6),N(6)-dimethyl-L-lysyl(20)-[histone H4] + S-adenosyl-L-homocysteine + H(+)</text>
        <dbReference type="Rhea" id="RHEA:60348"/>
        <dbReference type="Rhea" id="RHEA-COMP:15555"/>
        <dbReference type="Rhea" id="RHEA-COMP:15556"/>
        <dbReference type="ChEBI" id="CHEBI:15378"/>
        <dbReference type="ChEBI" id="CHEBI:57856"/>
        <dbReference type="ChEBI" id="CHEBI:59789"/>
        <dbReference type="ChEBI" id="CHEBI:61929"/>
        <dbReference type="ChEBI" id="CHEBI:61976"/>
        <dbReference type="EC" id="2.1.1.362"/>
    </reaction>
</comment>
<dbReference type="GO" id="GO:0140941">
    <property type="term" value="F:histone H4K20me methyltransferase activity"/>
    <property type="evidence" value="ECO:0007669"/>
    <property type="project" value="UniProtKB-EC"/>
</dbReference>
<evidence type="ECO:0000256" key="7">
    <source>
        <dbReference type="ARBA" id="ARBA00022679"/>
    </source>
</evidence>
<evidence type="ECO:0000256" key="15">
    <source>
        <dbReference type="ARBA" id="ARBA00071597"/>
    </source>
</evidence>
<feature type="region of interest" description="Disordered" evidence="16">
    <location>
        <begin position="634"/>
        <end position="654"/>
    </location>
</feature>
<keyword evidence="12" id="KW-0539">Nucleus</keyword>
<keyword evidence="4" id="KW-0158">Chromosome</keyword>
<dbReference type="InterPro" id="IPR025790">
    <property type="entry name" value="Suv4-20_animal"/>
</dbReference>
<evidence type="ECO:0000256" key="1">
    <source>
        <dbReference type="ARBA" id="ARBA00004123"/>
    </source>
</evidence>
<feature type="compositionally biased region" description="Basic and acidic residues" evidence="16">
    <location>
        <begin position="826"/>
        <end position="844"/>
    </location>
</feature>
<evidence type="ECO:0000256" key="10">
    <source>
        <dbReference type="ARBA" id="ARBA00023015"/>
    </source>
</evidence>